<dbReference type="Proteomes" id="UP000800038">
    <property type="component" value="Unassembled WGS sequence"/>
</dbReference>
<name>A0A6A5SUT5_9PLEO</name>
<dbReference type="EMBL" id="ML976025">
    <property type="protein sequence ID" value="KAF1943452.1"/>
    <property type="molecule type" value="Genomic_DNA"/>
</dbReference>
<evidence type="ECO:0000313" key="2">
    <source>
        <dbReference type="Proteomes" id="UP000800038"/>
    </source>
</evidence>
<dbReference type="AlphaFoldDB" id="A0A6A5SUT5"/>
<organism evidence="1 2">
    <name type="scientific">Clathrospora elynae</name>
    <dbReference type="NCBI Taxonomy" id="706981"/>
    <lineage>
        <taxon>Eukaryota</taxon>
        <taxon>Fungi</taxon>
        <taxon>Dikarya</taxon>
        <taxon>Ascomycota</taxon>
        <taxon>Pezizomycotina</taxon>
        <taxon>Dothideomycetes</taxon>
        <taxon>Pleosporomycetidae</taxon>
        <taxon>Pleosporales</taxon>
        <taxon>Diademaceae</taxon>
        <taxon>Clathrospora</taxon>
    </lineage>
</organism>
<accession>A0A6A5SUT5</accession>
<protein>
    <submittedName>
        <fullName evidence="1">Uncharacterized protein</fullName>
    </submittedName>
</protein>
<gene>
    <name evidence="1" type="ORF">EJ02DRAFT_510969</name>
</gene>
<reference evidence="1" key="1">
    <citation type="journal article" date="2020" name="Stud. Mycol.">
        <title>101 Dothideomycetes genomes: a test case for predicting lifestyles and emergence of pathogens.</title>
        <authorList>
            <person name="Haridas S."/>
            <person name="Albert R."/>
            <person name="Binder M."/>
            <person name="Bloem J."/>
            <person name="Labutti K."/>
            <person name="Salamov A."/>
            <person name="Andreopoulos B."/>
            <person name="Baker S."/>
            <person name="Barry K."/>
            <person name="Bills G."/>
            <person name="Bluhm B."/>
            <person name="Cannon C."/>
            <person name="Castanera R."/>
            <person name="Culley D."/>
            <person name="Daum C."/>
            <person name="Ezra D."/>
            <person name="Gonzalez J."/>
            <person name="Henrissat B."/>
            <person name="Kuo A."/>
            <person name="Liang C."/>
            <person name="Lipzen A."/>
            <person name="Lutzoni F."/>
            <person name="Magnuson J."/>
            <person name="Mondo S."/>
            <person name="Nolan M."/>
            <person name="Ohm R."/>
            <person name="Pangilinan J."/>
            <person name="Park H.-J."/>
            <person name="Ramirez L."/>
            <person name="Alfaro M."/>
            <person name="Sun H."/>
            <person name="Tritt A."/>
            <person name="Yoshinaga Y."/>
            <person name="Zwiers L.-H."/>
            <person name="Turgeon B."/>
            <person name="Goodwin S."/>
            <person name="Spatafora J."/>
            <person name="Crous P."/>
            <person name="Grigoriev I."/>
        </authorList>
    </citation>
    <scope>NUCLEOTIDE SEQUENCE</scope>
    <source>
        <strain evidence="1">CBS 161.51</strain>
    </source>
</reference>
<sequence length="190" mass="21048">MRILFRHISTVRVASGISHKCEYSGSTRTSIMTTLAPHLAGYPALVCHAVDNPPSLKTLDCIGKRITLIYGTSYKDFLIRADLLAYYCPIFMDALDCQPEATEATLTGDRAIDFIRIGFWMDKGRFCSTDEGDLTAYGNSNSVSIQQWIKEGNVYPENGGRIPLDLDSILNVYFLAWKYGMSAVENAAGI</sequence>
<keyword evidence="2" id="KW-1185">Reference proteome</keyword>
<proteinExistence type="predicted"/>
<evidence type="ECO:0000313" key="1">
    <source>
        <dbReference type="EMBL" id="KAF1943452.1"/>
    </source>
</evidence>